<evidence type="ECO:0000313" key="2">
    <source>
        <dbReference type="Proteomes" id="UP000887565"/>
    </source>
</evidence>
<keyword evidence="2" id="KW-1185">Reference proteome</keyword>
<proteinExistence type="predicted"/>
<feature type="region of interest" description="Disordered" evidence="1">
    <location>
        <begin position="38"/>
        <end position="57"/>
    </location>
</feature>
<sequence>CANSLPTNDCLGNAIGRPGESEPLPATPECKTITTKGQIGRTKMGYRNTQNSTGLEQFGPQNQMAAARADPMRPGATLATRKSCRKVQSRDGNAGP</sequence>
<feature type="compositionally biased region" description="Polar residues" evidence="1">
    <location>
        <begin position="47"/>
        <end position="57"/>
    </location>
</feature>
<dbReference type="WBParaSite" id="nRc.2.0.1.t29689-RA">
    <property type="protein sequence ID" value="nRc.2.0.1.t29689-RA"/>
    <property type="gene ID" value="nRc.2.0.1.g29689"/>
</dbReference>
<feature type="region of interest" description="Disordered" evidence="1">
    <location>
        <begin position="1"/>
        <end position="30"/>
    </location>
</feature>
<feature type="region of interest" description="Disordered" evidence="1">
    <location>
        <begin position="72"/>
        <end position="96"/>
    </location>
</feature>
<evidence type="ECO:0000256" key="1">
    <source>
        <dbReference type="SAM" id="MobiDB-lite"/>
    </source>
</evidence>
<accession>A0A915JUE6</accession>
<reference evidence="3" key="1">
    <citation type="submission" date="2022-11" db="UniProtKB">
        <authorList>
            <consortium name="WormBaseParasite"/>
        </authorList>
    </citation>
    <scope>IDENTIFICATION</scope>
</reference>
<dbReference type="AlphaFoldDB" id="A0A915JUE6"/>
<dbReference type="Proteomes" id="UP000887565">
    <property type="component" value="Unplaced"/>
</dbReference>
<evidence type="ECO:0000313" key="3">
    <source>
        <dbReference type="WBParaSite" id="nRc.2.0.1.t29689-RA"/>
    </source>
</evidence>
<name>A0A915JUE6_ROMCU</name>
<organism evidence="2 3">
    <name type="scientific">Romanomermis culicivorax</name>
    <name type="common">Nematode worm</name>
    <dbReference type="NCBI Taxonomy" id="13658"/>
    <lineage>
        <taxon>Eukaryota</taxon>
        <taxon>Metazoa</taxon>
        <taxon>Ecdysozoa</taxon>
        <taxon>Nematoda</taxon>
        <taxon>Enoplea</taxon>
        <taxon>Dorylaimia</taxon>
        <taxon>Mermithida</taxon>
        <taxon>Mermithoidea</taxon>
        <taxon>Mermithidae</taxon>
        <taxon>Romanomermis</taxon>
    </lineage>
</organism>
<protein>
    <submittedName>
        <fullName evidence="3">Uncharacterized protein</fullName>
    </submittedName>
</protein>